<dbReference type="PRINTS" id="PR00037">
    <property type="entry name" value="HTHLACR"/>
</dbReference>
<dbReference type="InterPro" id="IPR001034">
    <property type="entry name" value="DeoR_HTH"/>
</dbReference>
<reference evidence="4 5" key="1">
    <citation type="submission" date="2014-09" db="EMBL/GenBank/DDBJ databases">
        <title>Isolation and characterization of Aurantimonas altamirensis ON-56566 from clinical sample following a dog bite.</title>
        <authorList>
            <person name="Eshaghi A."/>
            <person name="Li A."/>
            <person name="Shahinas D."/>
            <person name="Bahn P."/>
            <person name="Kus J.V."/>
            <person name="Patel S.N."/>
        </authorList>
    </citation>
    <scope>NUCLEOTIDE SEQUENCE [LARGE SCALE GENOMIC DNA]</scope>
    <source>
        <strain evidence="4 5">ON-56566</strain>
    </source>
</reference>
<evidence type="ECO:0000313" key="5">
    <source>
        <dbReference type="Proteomes" id="UP000030826"/>
    </source>
</evidence>
<dbReference type="PROSITE" id="PS51000">
    <property type="entry name" value="HTH_DEOR_2"/>
    <property type="match status" value="1"/>
</dbReference>
<dbReference type="InterPro" id="IPR014036">
    <property type="entry name" value="DeoR-like_C"/>
</dbReference>
<keyword evidence="2" id="KW-0804">Transcription</keyword>
<evidence type="ECO:0000256" key="1">
    <source>
        <dbReference type="ARBA" id="ARBA00023015"/>
    </source>
</evidence>
<dbReference type="InterPro" id="IPR036388">
    <property type="entry name" value="WH-like_DNA-bd_sf"/>
</dbReference>
<dbReference type="Pfam" id="PF08220">
    <property type="entry name" value="HTH_DeoR"/>
    <property type="match status" value="1"/>
</dbReference>
<dbReference type="Gene3D" id="1.10.10.10">
    <property type="entry name" value="Winged helix-like DNA-binding domain superfamily/Winged helix DNA-binding domain"/>
    <property type="match status" value="1"/>
</dbReference>
<dbReference type="InterPro" id="IPR050313">
    <property type="entry name" value="Carb_Metab_HTH_regulators"/>
</dbReference>
<dbReference type="SUPFAM" id="SSF46785">
    <property type="entry name" value="Winged helix' DNA-binding domain"/>
    <property type="match status" value="1"/>
</dbReference>
<dbReference type="PANTHER" id="PTHR30363">
    <property type="entry name" value="HTH-TYPE TRANSCRIPTIONAL REGULATOR SRLR-RELATED"/>
    <property type="match status" value="1"/>
</dbReference>
<name>A0A0B1Q6G2_9HYPH</name>
<dbReference type="SMART" id="SM01134">
    <property type="entry name" value="DeoRC"/>
    <property type="match status" value="1"/>
</dbReference>
<dbReference type="InterPro" id="IPR037171">
    <property type="entry name" value="NagB/RpiA_transferase-like"/>
</dbReference>
<evidence type="ECO:0000259" key="3">
    <source>
        <dbReference type="PROSITE" id="PS51000"/>
    </source>
</evidence>
<dbReference type="SUPFAM" id="SSF100950">
    <property type="entry name" value="NagB/RpiA/CoA transferase-like"/>
    <property type="match status" value="1"/>
</dbReference>
<keyword evidence="1" id="KW-0805">Transcription regulation</keyword>
<sequence>MTRGADRRDEIAAFVAERGHVRVEELVERFGVSRMTIHRHVDQLAQRGILHKLHGAVSAQPSGIYESLFRYRSGMAVQEKAQLAQAALRHIEPGQVVMLDDSTTVTALAPLLAARTPISVVTNSLAAADVLRGLDGVDLLCPGGQYHRTYDAYIGHLCETALGRLRADVAICSASAVDGATAFIQDSQIVRIKQAMLASARQRILLVDGSKFGRVALHEFAPLDTFDTVIVDAGLSAQTVSGLRDAGIRIETASSRKSGS</sequence>
<dbReference type="OrthoDB" id="31600at2"/>
<dbReference type="Proteomes" id="UP000030826">
    <property type="component" value="Unassembled WGS sequence"/>
</dbReference>
<proteinExistence type="predicted"/>
<dbReference type="RefSeq" id="WP_039193927.1">
    <property type="nucleotide sequence ID" value="NZ_JRFJ01000003.1"/>
</dbReference>
<evidence type="ECO:0000313" key="4">
    <source>
        <dbReference type="EMBL" id="KHJ54425.1"/>
    </source>
</evidence>
<feature type="domain" description="HTH deoR-type" evidence="3">
    <location>
        <begin position="4"/>
        <end position="59"/>
    </location>
</feature>
<dbReference type="AlphaFoldDB" id="A0A0B1Q6G2"/>
<dbReference type="Gene3D" id="3.40.50.1360">
    <property type="match status" value="1"/>
</dbReference>
<gene>
    <name evidence="4" type="ORF">LA66_13325</name>
</gene>
<organism evidence="4 5">
    <name type="scientific">Aureimonas altamirensis</name>
    <dbReference type="NCBI Taxonomy" id="370622"/>
    <lineage>
        <taxon>Bacteria</taxon>
        <taxon>Pseudomonadati</taxon>
        <taxon>Pseudomonadota</taxon>
        <taxon>Alphaproteobacteria</taxon>
        <taxon>Hyphomicrobiales</taxon>
        <taxon>Aurantimonadaceae</taxon>
        <taxon>Aureimonas</taxon>
    </lineage>
</organism>
<dbReference type="SMART" id="SM00420">
    <property type="entry name" value="HTH_DEOR"/>
    <property type="match status" value="1"/>
</dbReference>
<dbReference type="Pfam" id="PF00455">
    <property type="entry name" value="DeoRC"/>
    <property type="match status" value="1"/>
</dbReference>
<evidence type="ECO:0000256" key="2">
    <source>
        <dbReference type="ARBA" id="ARBA00023163"/>
    </source>
</evidence>
<dbReference type="EMBL" id="JRFJ01000003">
    <property type="protein sequence ID" value="KHJ54425.1"/>
    <property type="molecule type" value="Genomic_DNA"/>
</dbReference>
<accession>A0A0B1Q6G2</accession>
<dbReference type="GO" id="GO:0003700">
    <property type="term" value="F:DNA-binding transcription factor activity"/>
    <property type="evidence" value="ECO:0007669"/>
    <property type="project" value="InterPro"/>
</dbReference>
<dbReference type="STRING" id="370622.LA66_13325"/>
<dbReference type="InterPro" id="IPR036390">
    <property type="entry name" value="WH_DNA-bd_sf"/>
</dbReference>
<protein>
    <submittedName>
        <fullName evidence="4">DeoR faimly transcriptional regulator</fullName>
    </submittedName>
</protein>
<comment type="caution">
    <text evidence="4">The sequence shown here is derived from an EMBL/GenBank/DDBJ whole genome shotgun (WGS) entry which is preliminary data.</text>
</comment>
<dbReference type="PANTHER" id="PTHR30363:SF44">
    <property type="entry name" value="AGA OPERON TRANSCRIPTIONAL REPRESSOR-RELATED"/>
    <property type="match status" value="1"/>
</dbReference>